<dbReference type="InterPro" id="IPR036388">
    <property type="entry name" value="WH-like_DNA-bd_sf"/>
</dbReference>
<keyword evidence="3" id="KW-1185">Reference proteome</keyword>
<comment type="caution">
    <text evidence="2">The sequence shown here is derived from an EMBL/GenBank/DDBJ whole genome shotgun (WGS) entry which is preliminary data.</text>
</comment>
<proteinExistence type="predicted"/>
<dbReference type="PANTHER" id="PTHR33164">
    <property type="entry name" value="TRANSCRIPTIONAL REGULATOR, MARR FAMILY"/>
    <property type="match status" value="1"/>
</dbReference>
<dbReference type="InterPro" id="IPR039422">
    <property type="entry name" value="MarR/SlyA-like"/>
</dbReference>
<evidence type="ECO:0000313" key="3">
    <source>
        <dbReference type="Proteomes" id="UP000294927"/>
    </source>
</evidence>
<dbReference type="PROSITE" id="PS50995">
    <property type="entry name" value="HTH_MARR_2"/>
    <property type="match status" value="1"/>
</dbReference>
<dbReference type="PRINTS" id="PR00598">
    <property type="entry name" value="HTHMARR"/>
</dbReference>
<dbReference type="EMBL" id="SOCP01000001">
    <property type="protein sequence ID" value="TDV57348.1"/>
    <property type="molecule type" value="Genomic_DNA"/>
</dbReference>
<evidence type="ECO:0000259" key="1">
    <source>
        <dbReference type="PROSITE" id="PS50995"/>
    </source>
</evidence>
<protein>
    <submittedName>
        <fullName evidence="2">DNA-binding MarR family transcriptional regulator</fullName>
    </submittedName>
</protein>
<dbReference type="InterPro" id="IPR036390">
    <property type="entry name" value="WH_DNA-bd_sf"/>
</dbReference>
<keyword evidence="2" id="KW-0238">DNA-binding</keyword>
<sequence length="156" mass="16944">MGTPPSRDDAARSAWQAMRTIVLELNDRRGEVSARLGMSFIRLKALGKLDRAPMTMRELAALLAVDAPYTTVVVDDLESRGLVERRPDPHDRRRKIVAITAAGRRLARRAGRILDEPPATLSALPAQDIAHLDRIMGVLLGNGGPDATAEPSADPH</sequence>
<dbReference type="Pfam" id="PF12802">
    <property type="entry name" value="MarR_2"/>
    <property type="match status" value="1"/>
</dbReference>
<gene>
    <name evidence="2" type="ORF">CLV71_101219</name>
</gene>
<dbReference type="Proteomes" id="UP000294927">
    <property type="component" value="Unassembled WGS sequence"/>
</dbReference>
<dbReference type="GO" id="GO:0003700">
    <property type="term" value="F:DNA-binding transcription factor activity"/>
    <property type="evidence" value="ECO:0007669"/>
    <property type="project" value="InterPro"/>
</dbReference>
<dbReference type="PANTHER" id="PTHR33164:SF57">
    <property type="entry name" value="MARR-FAMILY TRANSCRIPTIONAL REGULATOR"/>
    <property type="match status" value="1"/>
</dbReference>
<evidence type="ECO:0000313" key="2">
    <source>
        <dbReference type="EMBL" id="TDV57348.1"/>
    </source>
</evidence>
<accession>A0A4R7W5G8</accession>
<dbReference type="AlphaFoldDB" id="A0A4R7W5G8"/>
<feature type="domain" description="HTH marR-type" evidence="1">
    <location>
        <begin position="7"/>
        <end position="141"/>
    </location>
</feature>
<dbReference type="InterPro" id="IPR000835">
    <property type="entry name" value="HTH_MarR-typ"/>
</dbReference>
<dbReference type="SUPFAM" id="SSF46785">
    <property type="entry name" value="Winged helix' DNA-binding domain"/>
    <property type="match status" value="1"/>
</dbReference>
<dbReference type="SMART" id="SM00347">
    <property type="entry name" value="HTH_MARR"/>
    <property type="match status" value="1"/>
</dbReference>
<dbReference type="RefSeq" id="WP_279588704.1">
    <property type="nucleotide sequence ID" value="NZ_SOCP01000001.1"/>
</dbReference>
<dbReference type="GO" id="GO:0006950">
    <property type="term" value="P:response to stress"/>
    <property type="evidence" value="ECO:0007669"/>
    <property type="project" value="TreeGrafter"/>
</dbReference>
<reference evidence="2 3" key="1">
    <citation type="submission" date="2019-03" db="EMBL/GenBank/DDBJ databases">
        <title>Genomic Encyclopedia of Archaeal and Bacterial Type Strains, Phase II (KMG-II): from individual species to whole genera.</title>
        <authorList>
            <person name="Goeker M."/>
        </authorList>
    </citation>
    <scope>NUCLEOTIDE SEQUENCE [LARGE SCALE GENOMIC DNA]</scope>
    <source>
        <strain evidence="2 3">DSM 45499</strain>
    </source>
</reference>
<dbReference type="Gene3D" id="1.10.10.10">
    <property type="entry name" value="Winged helix-like DNA-binding domain superfamily/Winged helix DNA-binding domain"/>
    <property type="match status" value="1"/>
</dbReference>
<organism evidence="2 3">
    <name type="scientific">Actinophytocola oryzae</name>
    <dbReference type="NCBI Taxonomy" id="502181"/>
    <lineage>
        <taxon>Bacteria</taxon>
        <taxon>Bacillati</taxon>
        <taxon>Actinomycetota</taxon>
        <taxon>Actinomycetes</taxon>
        <taxon>Pseudonocardiales</taxon>
        <taxon>Pseudonocardiaceae</taxon>
    </lineage>
</organism>
<name>A0A4R7W5G8_9PSEU</name>
<dbReference type="GO" id="GO:0003677">
    <property type="term" value="F:DNA binding"/>
    <property type="evidence" value="ECO:0007669"/>
    <property type="project" value="UniProtKB-KW"/>
</dbReference>